<dbReference type="OrthoDB" id="5914531at2759"/>
<accession>A0A3P6TI04</accession>
<dbReference type="AlphaFoldDB" id="A0A3P6TI04"/>
<proteinExistence type="predicted"/>
<dbReference type="EMBL" id="UYRV01019590">
    <property type="protein sequence ID" value="VDK66254.1"/>
    <property type="molecule type" value="Genomic_DNA"/>
</dbReference>
<evidence type="ECO:0000313" key="2">
    <source>
        <dbReference type="EMBL" id="VDK66254.1"/>
    </source>
</evidence>
<dbReference type="SUPFAM" id="SSF55550">
    <property type="entry name" value="SH2 domain"/>
    <property type="match status" value="1"/>
</dbReference>
<evidence type="ECO:0000313" key="3">
    <source>
        <dbReference type="Proteomes" id="UP000271889"/>
    </source>
</evidence>
<name>A0A3P6TI04_CYLGO</name>
<keyword evidence="3" id="KW-1185">Reference proteome</keyword>
<evidence type="ECO:0000256" key="1">
    <source>
        <dbReference type="SAM" id="MobiDB-lite"/>
    </source>
</evidence>
<dbReference type="Proteomes" id="UP000271889">
    <property type="component" value="Unassembled WGS sequence"/>
</dbReference>
<reference evidence="2 3" key="1">
    <citation type="submission" date="2018-11" db="EMBL/GenBank/DDBJ databases">
        <authorList>
            <consortium name="Pathogen Informatics"/>
        </authorList>
    </citation>
    <scope>NUCLEOTIDE SEQUENCE [LARGE SCALE GENOMIC DNA]</scope>
</reference>
<feature type="compositionally biased region" description="Basic and acidic residues" evidence="1">
    <location>
        <begin position="7"/>
        <end position="42"/>
    </location>
</feature>
<evidence type="ECO:0008006" key="4">
    <source>
        <dbReference type="Google" id="ProtNLM"/>
    </source>
</evidence>
<organism evidence="2 3">
    <name type="scientific">Cylicostephanus goldi</name>
    <name type="common">Nematode worm</name>
    <dbReference type="NCBI Taxonomy" id="71465"/>
    <lineage>
        <taxon>Eukaryota</taxon>
        <taxon>Metazoa</taxon>
        <taxon>Ecdysozoa</taxon>
        <taxon>Nematoda</taxon>
        <taxon>Chromadorea</taxon>
        <taxon>Rhabditida</taxon>
        <taxon>Rhabditina</taxon>
        <taxon>Rhabditomorpha</taxon>
        <taxon>Strongyloidea</taxon>
        <taxon>Strongylidae</taxon>
        <taxon>Cylicostephanus</taxon>
    </lineage>
</organism>
<sequence>MQGVNLIEEKKVKHRTRESEEKSEVKEEPTDRRPDKGEEHFDKEEEKILKEFDFYHGFLPREDLFLLVRHVGDYLLRVSEVRASAFHIELGVGQKRT</sequence>
<protein>
    <recommendedName>
        <fullName evidence="4">SH2 domain-containing protein</fullName>
    </recommendedName>
</protein>
<gene>
    <name evidence="2" type="ORF">CGOC_LOCUS6156</name>
</gene>
<feature type="region of interest" description="Disordered" evidence="1">
    <location>
        <begin position="1"/>
        <end position="42"/>
    </location>
</feature>
<dbReference type="Gene3D" id="3.30.505.10">
    <property type="entry name" value="SH2 domain"/>
    <property type="match status" value="1"/>
</dbReference>
<dbReference type="InterPro" id="IPR036860">
    <property type="entry name" value="SH2_dom_sf"/>
</dbReference>